<dbReference type="Proteomes" id="UP000240883">
    <property type="component" value="Unassembled WGS sequence"/>
</dbReference>
<feature type="compositionally biased region" description="Basic and acidic residues" evidence="1">
    <location>
        <begin position="120"/>
        <end position="132"/>
    </location>
</feature>
<evidence type="ECO:0000259" key="2">
    <source>
        <dbReference type="Pfam" id="PF01841"/>
    </source>
</evidence>
<dbReference type="PANTHER" id="PTHR46333:SF5">
    <property type="entry name" value="TRANSGLUTAMINASE-LIKE DOMAIN-CONTAINING PROTEIN"/>
    <property type="match status" value="1"/>
</dbReference>
<dbReference type="GO" id="GO:0005737">
    <property type="term" value="C:cytoplasm"/>
    <property type="evidence" value="ECO:0007669"/>
    <property type="project" value="TreeGrafter"/>
</dbReference>
<feature type="domain" description="Transglutaminase-like" evidence="2">
    <location>
        <begin position="337"/>
        <end position="453"/>
    </location>
</feature>
<dbReference type="Pfam" id="PF01841">
    <property type="entry name" value="Transglut_core"/>
    <property type="match status" value="1"/>
</dbReference>
<reference evidence="3 4" key="1">
    <citation type="journal article" date="2018" name="Front. Microbiol.">
        <title>Genome-Wide Analysis of Corynespora cassiicola Leaf Fall Disease Putative Effectors.</title>
        <authorList>
            <person name="Lopez D."/>
            <person name="Ribeiro S."/>
            <person name="Label P."/>
            <person name="Fumanal B."/>
            <person name="Venisse J.S."/>
            <person name="Kohler A."/>
            <person name="de Oliveira R.R."/>
            <person name="Labutti K."/>
            <person name="Lipzen A."/>
            <person name="Lail K."/>
            <person name="Bauer D."/>
            <person name="Ohm R.A."/>
            <person name="Barry K.W."/>
            <person name="Spatafora J."/>
            <person name="Grigoriev I.V."/>
            <person name="Martin F.M."/>
            <person name="Pujade-Renaud V."/>
        </authorList>
    </citation>
    <scope>NUCLEOTIDE SEQUENCE [LARGE SCALE GENOMIC DNA]</scope>
    <source>
        <strain evidence="3 4">Philippines</strain>
    </source>
</reference>
<dbReference type="STRING" id="1448308.A0A2T2NK75"/>
<organism evidence="3 4">
    <name type="scientific">Corynespora cassiicola Philippines</name>
    <dbReference type="NCBI Taxonomy" id="1448308"/>
    <lineage>
        <taxon>Eukaryota</taxon>
        <taxon>Fungi</taxon>
        <taxon>Dikarya</taxon>
        <taxon>Ascomycota</taxon>
        <taxon>Pezizomycotina</taxon>
        <taxon>Dothideomycetes</taxon>
        <taxon>Pleosporomycetidae</taxon>
        <taxon>Pleosporales</taxon>
        <taxon>Corynesporascaceae</taxon>
        <taxon>Corynespora</taxon>
    </lineage>
</organism>
<dbReference type="Gene3D" id="3.10.620.30">
    <property type="match status" value="1"/>
</dbReference>
<proteinExistence type="predicted"/>
<feature type="compositionally biased region" description="Pro residues" evidence="1">
    <location>
        <begin position="255"/>
        <end position="285"/>
    </location>
</feature>
<evidence type="ECO:0000256" key="1">
    <source>
        <dbReference type="SAM" id="MobiDB-lite"/>
    </source>
</evidence>
<keyword evidence="4" id="KW-1185">Reference proteome</keyword>
<feature type="region of interest" description="Disordered" evidence="1">
    <location>
        <begin position="25"/>
        <end position="302"/>
    </location>
</feature>
<evidence type="ECO:0000313" key="3">
    <source>
        <dbReference type="EMBL" id="PSN65827.1"/>
    </source>
</evidence>
<sequence>MAEQQQQGPVLSLKDRIAALNIEQVHVPAPNTKPSYNFDHAAAKKKPPPPPPSQKPPSQRQNTVNNPPLLNGASTSQRQLGNQPARAVPPTPKISPALPPRPPPRTNSSTPKPPSLPPRKSSEHSLKRRESSESISTINSGISSLSIGSAKTAGSNGQLYQVRAPAFDPTKLPPLPPKRVKEEPKPSRAQTLKAMRSASNLSIERTLPPKLPSRPPLPVRQESQPQKQVDNEKPKIIPPPRRSALEFGMNKATETPPPVPTTRPSANPAPAPAPVPEAGAPPPVPLSSRPNLDAIMASKPKPGARGTCLKCRDFSAPDKHAAQFPRQTLPSSDVGWLASQLTSPFSSATDKARVIFTWLHHNIEYDTHTFFSGTCSGSTPERTITSGLAVCSGYAGLFSALALKAGLESVVIGGHGKGYGHAALKPGDPIPPYSAGHAWNAVQIDHGEWKLIDTCWGAGNVQGPNQPYQKSFKAYWFTMDNNEFGASHFPEDARYLFRTDGRAMSWEEYIMDDMGERVTVYTPATPDHGLGARTFEPKLKHIKVHDPHNGPSVRFSFANVCAHWDNEKHGKGKPYVMVLNIGGRDGRKTEWVPFNTDGRVYWLDVNRIDLGCPGQKVSVFAVTSINGKDGRGMSYADYKSKQGRVAMGFGGVAVWELA</sequence>
<feature type="compositionally biased region" description="Pro residues" evidence="1">
    <location>
        <begin position="209"/>
        <end position="218"/>
    </location>
</feature>
<dbReference type="EMBL" id="KZ678136">
    <property type="protein sequence ID" value="PSN65827.1"/>
    <property type="molecule type" value="Genomic_DNA"/>
</dbReference>
<dbReference type="OrthoDB" id="6129702at2759"/>
<dbReference type="InterPro" id="IPR052557">
    <property type="entry name" value="CAP/Cytokinesis_protein"/>
</dbReference>
<dbReference type="InterPro" id="IPR038765">
    <property type="entry name" value="Papain-like_cys_pep_sf"/>
</dbReference>
<feature type="compositionally biased region" description="Pro residues" evidence="1">
    <location>
        <begin position="87"/>
        <end position="117"/>
    </location>
</feature>
<dbReference type="InterPro" id="IPR002931">
    <property type="entry name" value="Transglutaminase-like"/>
</dbReference>
<dbReference type="PANTHER" id="PTHR46333">
    <property type="entry name" value="CYTOKINESIS PROTEIN 3"/>
    <property type="match status" value="1"/>
</dbReference>
<feature type="compositionally biased region" description="Polar residues" evidence="1">
    <location>
        <begin position="60"/>
        <end position="82"/>
    </location>
</feature>
<accession>A0A2T2NK75</accession>
<feature type="compositionally biased region" description="Low complexity" evidence="1">
    <location>
        <begin position="133"/>
        <end position="149"/>
    </location>
</feature>
<evidence type="ECO:0000313" key="4">
    <source>
        <dbReference type="Proteomes" id="UP000240883"/>
    </source>
</evidence>
<dbReference type="AlphaFoldDB" id="A0A2T2NK75"/>
<protein>
    <recommendedName>
        <fullName evidence="2">Transglutaminase-like domain-containing protein</fullName>
    </recommendedName>
</protein>
<dbReference type="SUPFAM" id="SSF54001">
    <property type="entry name" value="Cysteine proteinases"/>
    <property type="match status" value="1"/>
</dbReference>
<name>A0A2T2NK75_CORCC</name>
<gene>
    <name evidence="3" type="ORF">BS50DRAFT_398410</name>
</gene>